<protein>
    <recommendedName>
        <fullName evidence="2">Niemann-Pick C1 N-terminal domain-containing protein</fullName>
    </recommendedName>
</protein>
<keyword evidence="1" id="KW-0472">Membrane</keyword>
<dbReference type="GO" id="GO:0042632">
    <property type="term" value="P:cholesterol homeostasis"/>
    <property type="evidence" value="ECO:0007669"/>
    <property type="project" value="TreeGrafter"/>
</dbReference>
<reference evidence="3 4" key="1">
    <citation type="submission" date="2018-11" db="EMBL/GenBank/DDBJ databases">
        <authorList>
            <consortium name="Pathogen Informatics"/>
        </authorList>
    </citation>
    <scope>NUCLEOTIDE SEQUENCE [LARGE SCALE GENOMIC DNA]</scope>
</reference>
<dbReference type="GO" id="GO:0015485">
    <property type="term" value="F:cholesterol binding"/>
    <property type="evidence" value="ECO:0007669"/>
    <property type="project" value="TreeGrafter"/>
</dbReference>
<dbReference type="GO" id="GO:0030299">
    <property type="term" value="P:intestinal cholesterol absorption"/>
    <property type="evidence" value="ECO:0007669"/>
    <property type="project" value="TreeGrafter"/>
</dbReference>
<evidence type="ECO:0000259" key="2">
    <source>
        <dbReference type="Pfam" id="PF16414"/>
    </source>
</evidence>
<gene>
    <name evidence="3" type="ORF">DILT_LOCUS4753</name>
</gene>
<dbReference type="PANTHER" id="PTHR45727:SF2">
    <property type="entry name" value="NPC INTRACELLULAR CHOLESTEROL TRANSPORTER 1"/>
    <property type="match status" value="1"/>
</dbReference>
<feature type="transmembrane region" description="Helical" evidence="1">
    <location>
        <begin position="206"/>
        <end position="231"/>
    </location>
</feature>
<dbReference type="Proteomes" id="UP000281553">
    <property type="component" value="Unassembled WGS sequence"/>
</dbReference>
<evidence type="ECO:0000313" key="3">
    <source>
        <dbReference type="EMBL" id="VDN08922.1"/>
    </source>
</evidence>
<feature type="transmembrane region" description="Helical" evidence="1">
    <location>
        <begin position="277"/>
        <end position="299"/>
    </location>
</feature>
<dbReference type="Pfam" id="PF16414">
    <property type="entry name" value="NPC1_N"/>
    <property type="match status" value="1"/>
</dbReference>
<evidence type="ECO:0000256" key="1">
    <source>
        <dbReference type="SAM" id="Phobius"/>
    </source>
</evidence>
<sequence length="356" mass="39844">MYGVCNDEDLYCATPGPPRRNTETDLQKVCGISGEMACCDSKQLGVLTSSLLKLAMLVKYTTDDPKCYDGLVRILCDLTCSTTQMKFLKVTSIGAGNTVKAIQYNISKEYTQATFDACAQIESSLFGQAISYICDKPNCGMEDFFRSFGKSTDNGGQAPYQIDFNFIVPDTISTIRTTTEVLATAIKSEPAQSVQSPAVNWIREHVWWFSMIFVFLGLTQIFLLSLLVMWCRQRQEDETSSVYKASPPISCYSKIGATIQYGISWFFQRQGALVARFPLLTLAAVCVVLTVLFCGFTRFRVTTDPIELWSDPSSRARLEKDYFDKQFGPHYPTAVLLVVFLRIAFTMVIIRTVLTA</sequence>
<accession>A0A3P7NKR0</accession>
<proteinExistence type="predicted"/>
<feature type="domain" description="Niemann-Pick C1 N-terminal" evidence="2">
    <location>
        <begin position="1"/>
        <end position="167"/>
    </location>
</feature>
<keyword evidence="1" id="KW-1133">Transmembrane helix</keyword>
<dbReference type="OrthoDB" id="6510177at2759"/>
<feature type="transmembrane region" description="Helical" evidence="1">
    <location>
        <begin position="331"/>
        <end position="354"/>
    </location>
</feature>
<dbReference type="PANTHER" id="PTHR45727">
    <property type="entry name" value="NPC INTRACELLULAR CHOLESTEROL TRANSPORTER 1"/>
    <property type="match status" value="1"/>
</dbReference>
<keyword evidence="4" id="KW-1185">Reference proteome</keyword>
<dbReference type="EMBL" id="UYRU01046037">
    <property type="protein sequence ID" value="VDN08922.1"/>
    <property type="molecule type" value="Genomic_DNA"/>
</dbReference>
<evidence type="ECO:0000313" key="4">
    <source>
        <dbReference type="Proteomes" id="UP000281553"/>
    </source>
</evidence>
<name>A0A3P7NKR0_DIBLA</name>
<dbReference type="GO" id="GO:0005886">
    <property type="term" value="C:plasma membrane"/>
    <property type="evidence" value="ECO:0007669"/>
    <property type="project" value="TreeGrafter"/>
</dbReference>
<dbReference type="InterPro" id="IPR032190">
    <property type="entry name" value="NPC1_N"/>
</dbReference>
<organism evidence="3 4">
    <name type="scientific">Dibothriocephalus latus</name>
    <name type="common">Fish tapeworm</name>
    <name type="synonym">Diphyllobothrium latum</name>
    <dbReference type="NCBI Taxonomy" id="60516"/>
    <lineage>
        <taxon>Eukaryota</taxon>
        <taxon>Metazoa</taxon>
        <taxon>Spiralia</taxon>
        <taxon>Lophotrochozoa</taxon>
        <taxon>Platyhelminthes</taxon>
        <taxon>Cestoda</taxon>
        <taxon>Eucestoda</taxon>
        <taxon>Diphyllobothriidea</taxon>
        <taxon>Diphyllobothriidae</taxon>
        <taxon>Dibothriocephalus</taxon>
    </lineage>
</organism>
<keyword evidence="1" id="KW-0812">Transmembrane</keyword>
<dbReference type="GO" id="GO:0015918">
    <property type="term" value="P:sterol transport"/>
    <property type="evidence" value="ECO:0007669"/>
    <property type="project" value="TreeGrafter"/>
</dbReference>
<dbReference type="AlphaFoldDB" id="A0A3P7NKR0"/>